<evidence type="ECO:0000313" key="2">
    <source>
        <dbReference type="EMBL" id="KAK0465977.1"/>
    </source>
</evidence>
<comment type="caution">
    <text evidence="2">The sequence shown here is derived from an EMBL/GenBank/DDBJ whole genome shotgun (WGS) entry which is preliminary data.</text>
</comment>
<feature type="compositionally biased region" description="Low complexity" evidence="1">
    <location>
        <begin position="186"/>
        <end position="202"/>
    </location>
</feature>
<name>A0AA39NHZ6_ARMTA</name>
<dbReference type="Proteomes" id="UP001175211">
    <property type="component" value="Unassembled WGS sequence"/>
</dbReference>
<feature type="region of interest" description="Disordered" evidence="1">
    <location>
        <begin position="172"/>
        <end position="212"/>
    </location>
</feature>
<feature type="compositionally biased region" description="Pro residues" evidence="1">
    <location>
        <begin position="133"/>
        <end position="148"/>
    </location>
</feature>
<dbReference type="EMBL" id="JAUEPS010000004">
    <property type="protein sequence ID" value="KAK0465977.1"/>
    <property type="molecule type" value="Genomic_DNA"/>
</dbReference>
<gene>
    <name evidence="2" type="ORF">EV420DRAFT_1261161</name>
</gene>
<keyword evidence="3" id="KW-1185">Reference proteome</keyword>
<protein>
    <submittedName>
        <fullName evidence="2">Uncharacterized protein</fullName>
    </submittedName>
</protein>
<dbReference type="RefSeq" id="XP_060336804.1">
    <property type="nucleotide sequence ID" value="XM_060467048.1"/>
</dbReference>
<dbReference type="AlphaFoldDB" id="A0AA39NHZ6"/>
<dbReference type="GeneID" id="85350596"/>
<feature type="region of interest" description="Disordered" evidence="1">
    <location>
        <begin position="1"/>
        <end position="48"/>
    </location>
</feature>
<feature type="region of interest" description="Disordered" evidence="1">
    <location>
        <begin position="115"/>
        <end position="150"/>
    </location>
</feature>
<evidence type="ECO:0000313" key="3">
    <source>
        <dbReference type="Proteomes" id="UP001175211"/>
    </source>
</evidence>
<reference evidence="2" key="1">
    <citation type="submission" date="2023-06" db="EMBL/GenBank/DDBJ databases">
        <authorList>
            <consortium name="Lawrence Berkeley National Laboratory"/>
            <person name="Ahrendt S."/>
            <person name="Sahu N."/>
            <person name="Indic B."/>
            <person name="Wong-Bajracharya J."/>
            <person name="Merenyi Z."/>
            <person name="Ke H.-M."/>
            <person name="Monk M."/>
            <person name="Kocsube S."/>
            <person name="Drula E."/>
            <person name="Lipzen A."/>
            <person name="Balint B."/>
            <person name="Henrissat B."/>
            <person name="Andreopoulos B."/>
            <person name="Martin F.M."/>
            <person name="Harder C.B."/>
            <person name="Rigling D."/>
            <person name="Ford K.L."/>
            <person name="Foster G.D."/>
            <person name="Pangilinan J."/>
            <person name="Papanicolaou A."/>
            <person name="Barry K."/>
            <person name="LaButti K."/>
            <person name="Viragh M."/>
            <person name="Koriabine M."/>
            <person name="Yan M."/>
            <person name="Riley R."/>
            <person name="Champramary S."/>
            <person name="Plett K.L."/>
            <person name="Tsai I.J."/>
            <person name="Slot J."/>
            <person name="Sipos G."/>
            <person name="Plett J."/>
            <person name="Nagy L.G."/>
            <person name="Grigoriev I.V."/>
        </authorList>
    </citation>
    <scope>NUCLEOTIDE SEQUENCE</scope>
    <source>
        <strain evidence="2">CCBAS 213</strain>
    </source>
</reference>
<organism evidence="2 3">
    <name type="scientific">Armillaria tabescens</name>
    <name type="common">Ringless honey mushroom</name>
    <name type="synonym">Agaricus tabescens</name>
    <dbReference type="NCBI Taxonomy" id="1929756"/>
    <lineage>
        <taxon>Eukaryota</taxon>
        <taxon>Fungi</taxon>
        <taxon>Dikarya</taxon>
        <taxon>Basidiomycota</taxon>
        <taxon>Agaricomycotina</taxon>
        <taxon>Agaricomycetes</taxon>
        <taxon>Agaricomycetidae</taxon>
        <taxon>Agaricales</taxon>
        <taxon>Marasmiineae</taxon>
        <taxon>Physalacriaceae</taxon>
        <taxon>Desarmillaria</taxon>
    </lineage>
</organism>
<evidence type="ECO:0000256" key="1">
    <source>
        <dbReference type="SAM" id="MobiDB-lite"/>
    </source>
</evidence>
<feature type="compositionally biased region" description="Polar residues" evidence="1">
    <location>
        <begin position="16"/>
        <end position="30"/>
    </location>
</feature>
<accession>A0AA39NHZ6</accession>
<feature type="region of interest" description="Disordered" evidence="1">
    <location>
        <begin position="64"/>
        <end position="83"/>
    </location>
</feature>
<sequence>MPRPILKPLATARAVGSSTSSLAFPTQTESPHVHFPPTPAISSTYAAHSPNTYDRAPIVVSPNSCELPERGERVYTSTSPNTVSPKGSYFHPHAYEACQPEPELPPSMLAVPDLSMSASSESEDSDGYGSPQIVPPPIPPNTTYPPIPRTCSPEEFNHVLSFLPHRKDSMCSLDSETRRARRAKTSEANRSARSATSSAFSEPGLDGCLGGF</sequence>
<proteinExistence type="predicted"/>